<sequence length="84" mass="9707">MFGTYYTGYKKLKSSHKYFALSSGALITMFGTYYTGYKKLKSSHKYFALSSMLCMVMAIYTGHKMITGDRKEKAKKEKVTDREE</sequence>
<feature type="transmembrane region" description="Helical" evidence="1">
    <location>
        <begin position="18"/>
        <end position="34"/>
    </location>
</feature>
<feature type="transmembrane region" description="Helical" evidence="1">
    <location>
        <begin position="46"/>
        <end position="66"/>
    </location>
</feature>
<protein>
    <submittedName>
        <fullName evidence="2">Uncharacterized protein</fullName>
    </submittedName>
</protein>
<evidence type="ECO:0000313" key="3">
    <source>
        <dbReference type="Proteomes" id="UP000260773"/>
    </source>
</evidence>
<dbReference type="EMBL" id="QVEP01000082">
    <property type="protein sequence ID" value="RGB72265.1"/>
    <property type="molecule type" value="Genomic_DNA"/>
</dbReference>
<name>A0A3E2TBX3_9FIRM</name>
<keyword evidence="1" id="KW-1133">Transmembrane helix</keyword>
<dbReference type="Proteomes" id="UP000260773">
    <property type="component" value="Unassembled WGS sequence"/>
</dbReference>
<evidence type="ECO:0000313" key="2">
    <source>
        <dbReference type="EMBL" id="RGB72265.1"/>
    </source>
</evidence>
<evidence type="ECO:0000256" key="1">
    <source>
        <dbReference type="SAM" id="Phobius"/>
    </source>
</evidence>
<comment type="caution">
    <text evidence="2">The sequence shown here is derived from an EMBL/GenBank/DDBJ whole genome shotgun (WGS) entry which is preliminary data.</text>
</comment>
<dbReference type="AlphaFoldDB" id="A0A3E2TBX3"/>
<gene>
    <name evidence="2" type="ORF">DW070_16790</name>
</gene>
<dbReference type="Pfam" id="PF19727">
    <property type="entry name" value="DUF6219"/>
    <property type="match status" value="1"/>
</dbReference>
<keyword evidence="1" id="KW-0812">Transmembrane</keyword>
<accession>A0A3E2TBX3</accession>
<reference evidence="2 3" key="1">
    <citation type="submission" date="2018-08" db="EMBL/GenBank/DDBJ databases">
        <title>A genome reference for cultivated species of the human gut microbiota.</title>
        <authorList>
            <person name="Zou Y."/>
            <person name="Xue W."/>
            <person name="Luo G."/>
        </authorList>
    </citation>
    <scope>NUCLEOTIDE SEQUENCE [LARGE SCALE GENOMIC DNA]</scope>
    <source>
        <strain evidence="2 3">AF45-17</strain>
    </source>
</reference>
<keyword evidence="1" id="KW-0472">Membrane</keyword>
<organism evidence="2 3">
    <name type="scientific">Coprococcus catus</name>
    <dbReference type="NCBI Taxonomy" id="116085"/>
    <lineage>
        <taxon>Bacteria</taxon>
        <taxon>Bacillati</taxon>
        <taxon>Bacillota</taxon>
        <taxon>Clostridia</taxon>
        <taxon>Lachnospirales</taxon>
        <taxon>Lachnospiraceae</taxon>
        <taxon>Coprococcus</taxon>
    </lineage>
</organism>
<proteinExistence type="predicted"/>
<dbReference type="InterPro" id="IPR046191">
    <property type="entry name" value="DUF6219"/>
</dbReference>